<protein>
    <recommendedName>
        <fullName evidence="4 7">Signal peptidase I</fullName>
        <ecNumber evidence="4 7">3.4.21.89</ecNumber>
    </recommendedName>
</protein>
<keyword evidence="7" id="KW-0645">Protease</keyword>
<dbReference type="EMBL" id="CP013614">
    <property type="protein sequence ID" value="ALS00674.1"/>
    <property type="molecule type" value="Genomic_DNA"/>
</dbReference>
<dbReference type="InterPro" id="IPR019758">
    <property type="entry name" value="Pept_S26A_signal_pept_1_CS"/>
</dbReference>
<keyword evidence="5 7" id="KW-0378">Hydrolase</keyword>
<feature type="active site" evidence="6">
    <location>
        <position position="42"/>
    </location>
</feature>
<dbReference type="InterPro" id="IPR036286">
    <property type="entry name" value="LexA/Signal_pep-like_sf"/>
</dbReference>
<feature type="active site" evidence="6">
    <location>
        <position position="79"/>
    </location>
</feature>
<dbReference type="KEGG" id="ess:ATZ33_04580"/>
<evidence type="ECO:0000256" key="4">
    <source>
        <dbReference type="ARBA" id="ARBA00013208"/>
    </source>
</evidence>
<dbReference type="PROSITE" id="PS00761">
    <property type="entry name" value="SPASE_I_3"/>
    <property type="match status" value="1"/>
</dbReference>
<comment type="similarity">
    <text evidence="3 7">Belongs to the peptidase S26 family.</text>
</comment>
<evidence type="ECO:0000256" key="5">
    <source>
        <dbReference type="ARBA" id="ARBA00022801"/>
    </source>
</evidence>
<dbReference type="PANTHER" id="PTHR43390">
    <property type="entry name" value="SIGNAL PEPTIDASE I"/>
    <property type="match status" value="1"/>
</dbReference>
<dbReference type="InterPro" id="IPR019533">
    <property type="entry name" value="Peptidase_S26"/>
</dbReference>
<gene>
    <name evidence="9" type="ORF">ATZ33_04580</name>
    <name evidence="10" type="ORF">RV15_GL002457</name>
</gene>
<proteinExistence type="inferred from homology"/>
<dbReference type="Proteomes" id="UP000065511">
    <property type="component" value="Chromosome"/>
</dbReference>
<dbReference type="AlphaFoldDB" id="A0A0S3K8U7"/>
<dbReference type="GO" id="GO:0009003">
    <property type="term" value="F:signal peptidase activity"/>
    <property type="evidence" value="ECO:0007669"/>
    <property type="project" value="UniProtKB-EC"/>
</dbReference>
<feature type="domain" description="Peptidase S26" evidence="8">
    <location>
        <begin position="14"/>
        <end position="174"/>
    </location>
</feature>
<dbReference type="PRINTS" id="PR00727">
    <property type="entry name" value="LEADERPTASE"/>
</dbReference>
<comment type="subcellular location">
    <subcellularLocation>
        <location evidence="2">Cell membrane</location>
        <topology evidence="2">Single-pass type II membrane protein</topology>
    </subcellularLocation>
    <subcellularLocation>
        <location evidence="7">Membrane</location>
        <topology evidence="7">Single-pass type II membrane protein</topology>
    </subcellularLocation>
</comment>
<dbReference type="GO" id="GO:0006465">
    <property type="term" value="P:signal peptide processing"/>
    <property type="evidence" value="ECO:0007669"/>
    <property type="project" value="InterPro"/>
</dbReference>
<dbReference type="InterPro" id="IPR019757">
    <property type="entry name" value="Pept_S26A_signal_pept_1_Lys-AS"/>
</dbReference>
<dbReference type="PROSITE" id="PS00760">
    <property type="entry name" value="SPASE_I_2"/>
    <property type="match status" value="1"/>
</dbReference>
<dbReference type="Proteomes" id="UP000183039">
    <property type="component" value="Unassembled WGS sequence"/>
</dbReference>
<evidence type="ECO:0000259" key="8">
    <source>
        <dbReference type="Pfam" id="PF10502"/>
    </source>
</evidence>
<evidence type="ECO:0000313" key="10">
    <source>
        <dbReference type="EMBL" id="OJG86053.1"/>
    </source>
</evidence>
<evidence type="ECO:0000256" key="3">
    <source>
        <dbReference type="ARBA" id="ARBA00009370"/>
    </source>
</evidence>
<keyword evidence="11" id="KW-1185">Reference proteome</keyword>
<evidence type="ECO:0000256" key="1">
    <source>
        <dbReference type="ARBA" id="ARBA00000677"/>
    </source>
</evidence>
<accession>A0A0S3K8U7</accession>
<reference evidence="9 11" key="2">
    <citation type="submission" date="2015-12" db="EMBL/GenBank/DDBJ databases">
        <authorList>
            <person name="Lauer A."/>
            <person name="Humrighouse B."/>
            <person name="Loparev V."/>
            <person name="Shewmaker P.L."/>
            <person name="Whitney A.M."/>
            <person name="McLaughlin R.W."/>
        </authorList>
    </citation>
    <scope>NUCLEOTIDE SEQUENCE [LARGE SCALE GENOMIC DNA]</scope>
    <source>
        <strain evidence="9 11">LMG 23085</strain>
    </source>
</reference>
<evidence type="ECO:0000313" key="9">
    <source>
        <dbReference type="EMBL" id="ALS00674.1"/>
    </source>
</evidence>
<evidence type="ECO:0000313" key="12">
    <source>
        <dbReference type="Proteomes" id="UP000183039"/>
    </source>
</evidence>
<evidence type="ECO:0000313" key="11">
    <source>
        <dbReference type="Proteomes" id="UP000065511"/>
    </source>
</evidence>
<sequence length="184" mass="21249">MEKRKSYIGSFIFFMKLLIPSLLLLFILRGFILIPVPVDGNSMEKTLSQGDMIAMEKFTSIKRFDVVVFKLPNGAIYIKRVIGLPGDAVRYEDDQLYINEKPVEEPFLEKNIKKDHETAPYTTNFNLSDLITTDVLPKDSYFVLGDNRRMSKDSRSFGAVESKYILGKAQFVYYPITHMKFIPR</sequence>
<dbReference type="Gene3D" id="2.10.109.10">
    <property type="entry name" value="Umud Fragment, subunit A"/>
    <property type="match status" value="1"/>
</dbReference>
<dbReference type="CDD" id="cd06530">
    <property type="entry name" value="S26_SPase_I"/>
    <property type="match status" value="1"/>
</dbReference>
<dbReference type="InterPro" id="IPR000223">
    <property type="entry name" value="Pept_S26A_signal_pept_1"/>
</dbReference>
<dbReference type="EC" id="3.4.21.89" evidence="4 7"/>
<dbReference type="Pfam" id="PF10502">
    <property type="entry name" value="Peptidase_S26"/>
    <property type="match status" value="1"/>
</dbReference>
<dbReference type="PANTHER" id="PTHR43390:SF1">
    <property type="entry name" value="CHLOROPLAST PROCESSING PEPTIDASE"/>
    <property type="match status" value="1"/>
</dbReference>
<evidence type="ECO:0000256" key="6">
    <source>
        <dbReference type="PIRSR" id="PIRSR600223-1"/>
    </source>
</evidence>
<comment type="catalytic activity">
    <reaction evidence="1 7">
        <text>Cleavage of hydrophobic, N-terminal signal or leader sequences from secreted and periplasmic proteins.</text>
        <dbReference type="EC" id="3.4.21.89"/>
    </reaction>
</comment>
<organism evidence="10 12">
    <name type="scientific">Enterococcus silesiacus</name>
    <dbReference type="NCBI Taxonomy" id="332949"/>
    <lineage>
        <taxon>Bacteria</taxon>
        <taxon>Bacillati</taxon>
        <taxon>Bacillota</taxon>
        <taxon>Bacilli</taxon>
        <taxon>Lactobacillales</taxon>
        <taxon>Enterococcaceae</taxon>
        <taxon>Enterococcus</taxon>
    </lineage>
</organism>
<reference evidence="10 12" key="1">
    <citation type="submission" date="2014-12" db="EMBL/GenBank/DDBJ databases">
        <title>Draft genome sequences of 29 type strains of Enterococci.</title>
        <authorList>
            <person name="Zhong Z."/>
            <person name="Sun Z."/>
            <person name="Liu W."/>
            <person name="Zhang W."/>
            <person name="Zhang H."/>
        </authorList>
    </citation>
    <scope>NUCLEOTIDE SEQUENCE [LARGE SCALE GENOMIC DNA]</scope>
    <source>
        <strain evidence="10 12">DSM 22801</strain>
    </source>
</reference>
<dbReference type="NCBIfam" id="TIGR02227">
    <property type="entry name" value="sigpep_I_bact"/>
    <property type="match status" value="1"/>
</dbReference>
<dbReference type="GO" id="GO:0005886">
    <property type="term" value="C:plasma membrane"/>
    <property type="evidence" value="ECO:0007669"/>
    <property type="project" value="UniProtKB-SubCell"/>
</dbReference>
<dbReference type="OrthoDB" id="9802919at2"/>
<dbReference type="EMBL" id="JXLC01000034">
    <property type="protein sequence ID" value="OJG86053.1"/>
    <property type="molecule type" value="Genomic_DNA"/>
</dbReference>
<name>A0A0S3K8U7_9ENTE</name>
<dbReference type="GO" id="GO:0004252">
    <property type="term" value="F:serine-type endopeptidase activity"/>
    <property type="evidence" value="ECO:0007669"/>
    <property type="project" value="InterPro"/>
</dbReference>
<dbReference type="RefSeq" id="WP_071879181.1">
    <property type="nucleotide sequence ID" value="NZ_JXLC01000034.1"/>
</dbReference>
<evidence type="ECO:0000256" key="7">
    <source>
        <dbReference type="RuleBase" id="RU362042"/>
    </source>
</evidence>
<evidence type="ECO:0000256" key="2">
    <source>
        <dbReference type="ARBA" id="ARBA00004401"/>
    </source>
</evidence>
<dbReference type="SUPFAM" id="SSF51306">
    <property type="entry name" value="LexA/Signal peptidase"/>
    <property type="match status" value="1"/>
</dbReference>